<gene>
    <name evidence="3" type="primary">lpqN</name>
    <name evidence="3" type="ORF">MCNF_05710</name>
</gene>
<feature type="compositionally biased region" description="Polar residues" evidence="2">
    <location>
        <begin position="119"/>
        <end position="133"/>
    </location>
</feature>
<dbReference type="AlphaFoldDB" id="A0A7I7XRQ6"/>
<evidence type="ECO:0000313" key="3">
    <source>
        <dbReference type="EMBL" id="BBZ31966.1"/>
    </source>
</evidence>
<keyword evidence="4" id="KW-1185">Reference proteome</keyword>
<evidence type="ECO:0000256" key="1">
    <source>
        <dbReference type="ARBA" id="ARBA00022729"/>
    </source>
</evidence>
<dbReference type="Pfam" id="PF10738">
    <property type="entry name" value="Lpp-LpqN"/>
    <property type="match status" value="1"/>
</dbReference>
<dbReference type="Proteomes" id="UP000466931">
    <property type="component" value="Chromosome"/>
</dbReference>
<feature type="compositionally biased region" description="Low complexity" evidence="2">
    <location>
        <begin position="91"/>
        <end position="108"/>
    </location>
</feature>
<evidence type="ECO:0000313" key="4">
    <source>
        <dbReference type="Proteomes" id="UP000466931"/>
    </source>
</evidence>
<proteinExistence type="predicted"/>
<reference evidence="3" key="2">
    <citation type="submission" date="2020-02" db="EMBL/GenBank/DDBJ databases">
        <authorList>
            <person name="Matsumoto Y."/>
            <person name="Motooka D."/>
            <person name="Nakamura S."/>
        </authorList>
    </citation>
    <scope>NUCLEOTIDE SEQUENCE</scope>
    <source>
        <strain evidence="3">JCM 13671</strain>
    </source>
</reference>
<dbReference type="InterPro" id="IPR019674">
    <property type="entry name" value="Lipoprotein_LpqN/LpqT-like"/>
</dbReference>
<feature type="region of interest" description="Disordered" evidence="2">
    <location>
        <begin position="88"/>
        <end position="133"/>
    </location>
</feature>
<reference evidence="3" key="1">
    <citation type="journal article" date="2019" name="Emerg. Microbes Infect.">
        <title>Comprehensive subspecies identification of 175 nontuberculous mycobacteria species based on 7547 genomic profiles.</title>
        <authorList>
            <person name="Matsumoto Y."/>
            <person name="Kinjo T."/>
            <person name="Motooka D."/>
            <person name="Nabeya D."/>
            <person name="Jung N."/>
            <person name="Uechi K."/>
            <person name="Horii T."/>
            <person name="Iida T."/>
            <person name="Fujita J."/>
            <person name="Nakamura S."/>
        </authorList>
    </citation>
    <scope>NUCLEOTIDE SEQUENCE [LARGE SCALE GENOMIC DNA]</scope>
    <source>
        <strain evidence="3">JCM 13671</strain>
    </source>
</reference>
<keyword evidence="1" id="KW-0732">Signal</keyword>
<protein>
    <recommendedName>
        <fullName evidence="5">Lipoprotein LpqN</fullName>
    </recommendedName>
</protein>
<accession>A0A7I7XRQ6</accession>
<evidence type="ECO:0008006" key="5">
    <source>
        <dbReference type="Google" id="ProtNLM"/>
    </source>
</evidence>
<sequence>MFECAYWFLPAQEGRQSAREFPSVSKPARLRSPDLAASGSNVAREDALTGDTVAVETTSTGRLAAIAGAGLATIALTFALVGCGSNTKEGVPTTAEASAEVETTTAEESPTEKTDLSGPEQTGTHRTIQDYVQENNIQETTIKRGDPGPTINLPVPDGWQRTEEMPNAPYGAIVYQDTAVPDNPPRILALLSKLTGNVDPAEILALASGELNNIPGFDGSRDGERDSLGGFDAVQLGGSYEVDGTKGMIAQKTVVIPGQDGLYVLQLNAYSDESEAGILGDATSVVDDQTTITP</sequence>
<organism evidence="3 4">
    <name type="scientific">Mycolicibacterium confluentis</name>
    <dbReference type="NCBI Taxonomy" id="28047"/>
    <lineage>
        <taxon>Bacteria</taxon>
        <taxon>Bacillati</taxon>
        <taxon>Actinomycetota</taxon>
        <taxon>Actinomycetes</taxon>
        <taxon>Mycobacteriales</taxon>
        <taxon>Mycobacteriaceae</taxon>
        <taxon>Mycolicibacterium</taxon>
    </lineage>
</organism>
<name>A0A7I7XRQ6_9MYCO</name>
<evidence type="ECO:0000256" key="2">
    <source>
        <dbReference type="SAM" id="MobiDB-lite"/>
    </source>
</evidence>
<dbReference type="Gene3D" id="3.40.1000.10">
    <property type="entry name" value="Mog1/PsbP, alpha/beta/alpha sandwich"/>
    <property type="match status" value="1"/>
</dbReference>
<dbReference type="EMBL" id="AP022612">
    <property type="protein sequence ID" value="BBZ31966.1"/>
    <property type="molecule type" value="Genomic_DNA"/>
</dbReference>